<gene>
    <name evidence="1" type="ORF">HNR46_000461</name>
</gene>
<keyword evidence="2" id="KW-1185">Reference proteome</keyword>
<dbReference type="CDD" id="cd02019">
    <property type="entry name" value="NK"/>
    <property type="match status" value="1"/>
</dbReference>
<dbReference type="Proteomes" id="UP000557717">
    <property type="component" value="Unassembled WGS sequence"/>
</dbReference>
<reference evidence="1 2" key="1">
    <citation type="submission" date="2020-08" db="EMBL/GenBank/DDBJ databases">
        <title>Genomic Encyclopedia of Type Strains, Phase IV (KMG-IV): sequencing the most valuable type-strain genomes for metagenomic binning, comparative biology and taxonomic classification.</title>
        <authorList>
            <person name="Goeker M."/>
        </authorList>
    </citation>
    <scope>NUCLEOTIDE SEQUENCE [LARGE SCALE GENOMIC DNA]</scope>
    <source>
        <strain evidence="1 2">YC6886</strain>
    </source>
</reference>
<dbReference type="InterPro" id="IPR027417">
    <property type="entry name" value="P-loop_NTPase"/>
</dbReference>
<dbReference type="Gene3D" id="3.40.50.300">
    <property type="entry name" value="P-loop containing nucleotide triphosphate hydrolases"/>
    <property type="match status" value="1"/>
</dbReference>
<comment type="caution">
    <text evidence="1">The sequence shown here is derived from an EMBL/GenBank/DDBJ whole genome shotgun (WGS) entry which is preliminary data.</text>
</comment>
<evidence type="ECO:0000313" key="1">
    <source>
        <dbReference type="EMBL" id="MBB5350237.1"/>
    </source>
</evidence>
<accession>A0A840UVL8</accession>
<dbReference type="SUPFAM" id="SSF52540">
    <property type="entry name" value="P-loop containing nucleoside triphosphate hydrolases"/>
    <property type="match status" value="1"/>
</dbReference>
<proteinExistence type="predicted"/>
<name>A0A840UVL8_9BACT</name>
<protein>
    <submittedName>
        <fullName evidence="1">Adenylate kinase family enzyme</fullName>
    </submittedName>
</protein>
<dbReference type="RefSeq" id="WP_184015392.1">
    <property type="nucleotide sequence ID" value="NZ_JACHFD010000002.1"/>
</dbReference>
<dbReference type="GO" id="GO:0016301">
    <property type="term" value="F:kinase activity"/>
    <property type="evidence" value="ECO:0007669"/>
    <property type="project" value="UniProtKB-KW"/>
</dbReference>
<dbReference type="EMBL" id="JACHFD010000002">
    <property type="protein sequence ID" value="MBB5350237.1"/>
    <property type="molecule type" value="Genomic_DNA"/>
</dbReference>
<evidence type="ECO:0000313" key="2">
    <source>
        <dbReference type="Proteomes" id="UP000557717"/>
    </source>
</evidence>
<sequence>MKRVSIIGCSGAGKSTFARKLHEVTGLPLVHLDQEFWQPGWKASSKEVFQARIRERCEGDQWIMDGHYFSTLPSRLVRSDTLIFFDYPTWRCLGRTLKRTMKYRGKVRPDGASGCPERWDWGFLRYIVGFRKRLRERTLELIRTHPEVEVHVFLHPRDAARFLSDPPDVG</sequence>
<dbReference type="PANTHER" id="PTHR37816:SF3">
    <property type="entry name" value="MODULATES DNA TOPOLOGY"/>
    <property type="match status" value="1"/>
</dbReference>
<organism evidence="1 2">
    <name type="scientific">Haloferula luteola</name>
    <dbReference type="NCBI Taxonomy" id="595692"/>
    <lineage>
        <taxon>Bacteria</taxon>
        <taxon>Pseudomonadati</taxon>
        <taxon>Verrucomicrobiota</taxon>
        <taxon>Verrucomicrobiia</taxon>
        <taxon>Verrucomicrobiales</taxon>
        <taxon>Verrucomicrobiaceae</taxon>
        <taxon>Haloferula</taxon>
    </lineage>
</organism>
<dbReference type="PANTHER" id="PTHR37816">
    <property type="entry name" value="YALI0E33011P"/>
    <property type="match status" value="1"/>
</dbReference>
<dbReference type="AlphaFoldDB" id="A0A840UVL8"/>
<keyword evidence="1" id="KW-0418">Kinase</keyword>
<keyword evidence="1" id="KW-0808">Transferase</keyword>
<dbReference type="InterPro" id="IPR052922">
    <property type="entry name" value="Cytidylate_Kinase-2"/>
</dbReference>